<comment type="caution">
    <text evidence="1">The sequence shown here is derived from an EMBL/GenBank/DDBJ whole genome shotgun (WGS) entry which is preliminary data.</text>
</comment>
<reference evidence="1" key="1">
    <citation type="journal article" date="2021" name="New Phytol.">
        <title>Evolutionary innovations through gain and loss of genes in the ectomycorrhizal Boletales.</title>
        <authorList>
            <person name="Wu G."/>
            <person name="Miyauchi S."/>
            <person name="Morin E."/>
            <person name="Kuo A."/>
            <person name="Drula E."/>
            <person name="Varga T."/>
            <person name="Kohler A."/>
            <person name="Feng B."/>
            <person name="Cao Y."/>
            <person name="Lipzen A."/>
            <person name="Daum C."/>
            <person name="Hundley H."/>
            <person name="Pangilinan J."/>
            <person name="Johnson J."/>
            <person name="Barry K."/>
            <person name="LaButti K."/>
            <person name="Ng V."/>
            <person name="Ahrendt S."/>
            <person name="Min B."/>
            <person name="Choi I.G."/>
            <person name="Park H."/>
            <person name="Plett J.M."/>
            <person name="Magnuson J."/>
            <person name="Spatafora J.W."/>
            <person name="Nagy L.G."/>
            <person name="Henrissat B."/>
            <person name="Grigoriev I.V."/>
            <person name="Yang Z.L."/>
            <person name="Xu J."/>
            <person name="Martin F.M."/>
        </authorList>
    </citation>
    <scope>NUCLEOTIDE SEQUENCE</scope>
    <source>
        <strain evidence="1">KUC20120723A-06</strain>
    </source>
</reference>
<name>A0ACB8AVK1_9AGAM</name>
<evidence type="ECO:0000313" key="2">
    <source>
        <dbReference type="Proteomes" id="UP000790709"/>
    </source>
</evidence>
<protein>
    <submittedName>
        <fullName evidence="1">Uncharacterized protein</fullName>
    </submittedName>
</protein>
<keyword evidence="2" id="KW-1185">Reference proteome</keyword>
<gene>
    <name evidence="1" type="ORF">BV22DRAFT_1135346</name>
</gene>
<organism evidence="1 2">
    <name type="scientific">Leucogyrophana mollusca</name>
    <dbReference type="NCBI Taxonomy" id="85980"/>
    <lineage>
        <taxon>Eukaryota</taxon>
        <taxon>Fungi</taxon>
        <taxon>Dikarya</taxon>
        <taxon>Basidiomycota</taxon>
        <taxon>Agaricomycotina</taxon>
        <taxon>Agaricomycetes</taxon>
        <taxon>Agaricomycetidae</taxon>
        <taxon>Boletales</taxon>
        <taxon>Boletales incertae sedis</taxon>
        <taxon>Leucogyrophana</taxon>
    </lineage>
</organism>
<dbReference type="Proteomes" id="UP000790709">
    <property type="component" value="Unassembled WGS sequence"/>
</dbReference>
<dbReference type="EMBL" id="MU267032">
    <property type="protein sequence ID" value="KAH7917520.1"/>
    <property type="molecule type" value="Genomic_DNA"/>
</dbReference>
<evidence type="ECO:0000313" key="1">
    <source>
        <dbReference type="EMBL" id="KAH7917520.1"/>
    </source>
</evidence>
<proteinExistence type="predicted"/>
<sequence length="74" mass="8527">MTHDSNDDSGHLTKNWLYVPGDSHCVIQEFVPGNVTYNSDFADAEDNVSTHSPDQELELTNKFTIWFNWQTTQH</sequence>
<accession>A0ACB8AVK1</accession>